<gene>
    <name evidence="1" type="ORF">BEI_1508</name>
</gene>
<reference evidence="1 2" key="1">
    <citation type="journal article" date="2017" name="Sci. Rep.">
        <title>Revealing the Saline Adaptation Strategies of the Halophilic Bacterium Halomonas beimenensis through High-throughput Omics and Transposon Mutagenesis Approaches.</title>
        <authorList>
            <person name="Chen Y.H."/>
            <person name="Lin S.S."/>
            <person name="Shyu Y.T."/>
        </authorList>
    </citation>
    <scope>NUCLEOTIDE SEQUENCE [LARGE SCALE GENOMIC DNA]</scope>
    <source>
        <strain evidence="1 2">NTU-111</strain>
    </source>
</reference>
<organism evidence="1 2">
    <name type="scientific">Halomonas beimenensis</name>
    <dbReference type="NCBI Taxonomy" id="475662"/>
    <lineage>
        <taxon>Bacteria</taxon>
        <taxon>Pseudomonadati</taxon>
        <taxon>Pseudomonadota</taxon>
        <taxon>Gammaproteobacteria</taxon>
        <taxon>Oceanospirillales</taxon>
        <taxon>Halomonadaceae</taxon>
        <taxon>Halomonas</taxon>
    </lineage>
</organism>
<dbReference type="AlphaFoldDB" id="A0A291P6J6"/>
<evidence type="ECO:0000313" key="1">
    <source>
        <dbReference type="EMBL" id="ATJ82495.1"/>
    </source>
</evidence>
<dbReference type="EMBL" id="CP021435">
    <property type="protein sequence ID" value="ATJ82495.1"/>
    <property type="molecule type" value="Genomic_DNA"/>
</dbReference>
<name>A0A291P6J6_9GAMM</name>
<protein>
    <submittedName>
        <fullName evidence="1">Uncharacterized protein</fullName>
    </submittedName>
</protein>
<proteinExistence type="predicted"/>
<sequence>MNDFTEERVSSLCLRMSYLPGIIENRNLDDEIYMLILEYFKEELERVIQEARTSNVVAFPQRRRRSLGLQDQGR</sequence>
<evidence type="ECO:0000313" key="2">
    <source>
        <dbReference type="Proteomes" id="UP000219993"/>
    </source>
</evidence>
<dbReference type="RefSeq" id="WP_153045774.1">
    <property type="nucleotide sequence ID" value="NZ_BAAADT010000012.1"/>
</dbReference>
<dbReference type="KEGG" id="hbe:BEI_1508"/>
<accession>A0A291P6J6</accession>
<keyword evidence="2" id="KW-1185">Reference proteome</keyword>
<dbReference type="Proteomes" id="UP000219993">
    <property type="component" value="Chromosome"/>
</dbReference>